<organism evidence="1 2">
    <name type="scientific">Gigaspora margarita</name>
    <dbReference type="NCBI Taxonomy" id="4874"/>
    <lineage>
        <taxon>Eukaryota</taxon>
        <taxon>Fungi</taxon>
        <taxon>Fungi incertae sedis</taxon>
        <taxon>Mucoromycota</taxon>
        <taxon>Glomeromycotina</taxon>
        <taxon>Glomeromycetes</taxon>
        <taxon>Diversisporales</taxon>
        <taxon>Gigasporaceae</taxon>
        <taxon>Gigaspora</taxon>
    </lineage>
</organism>
<protein>
    <submittedName>
        <fullName evidence="1">41931_t:CDS:1</fullName>
    </submittedName>
</protein>
<accession>A0ABN7V1G2</accession>
<proteinExistence type="predicted"/>
<sequence>ALQQSCKNTSLISPPWHLICRTTSFDTPSSKNKKGALQAIRILQTMQKEAKI</sequence>
<reference evidence="1 2" key="1">
    <citation type="submission" date="2021-06" db="EMBL/GenBank/DDBJ databases">
        <authorList>
            <person name="Kallberg Y."/>
            <person name="Tangrot J."/>
            <person name="Rosling A."/>
        </authorList>
    </citation>
    <scope>NUCLEOTIDE SEQUENCE [LARGE SCALE GENOMIC DNA]</scope>
    <source>
        <strain evidence="1 2">120-4 pot B 10/14</strain>
    </source>
</reference>
<dbReference type="Proteomes" id="UP000789901">
    <property type="component" value="Unassembled WGS sequence"/>
</dbReference>
<name>A0ABN7V1G2_GIGMA</name>
<keyword evidence="2" id="KW-1185">Reference proteome</keyword>
<evidence type="ECO:0000313" key="2">
    <source>
        <dbReference type="Proteomes" id="UP000789901"/>
    </source>
</evidence>
<comment type="caution">
    <text evidence="1">The sequence shown here is derived from an EMBL/GenBank/DDBJ whole genome shotgun (WGS) entry which is preliminary data.</text>
</comment>
<evidence type="ECO:0000313" key="1">
    <source>
        <dbReference type="EMBL" id="CAG8714107.1"/>
    </source>
</evidence>
<feature type="non-terminal residue" evidence="1">
    <location>
        <position position="1"/>
    </location>
</feature>
<dbReference type="EMBL" id="CAJVQB010008106">
    <property type="protein sequence ID" value="CAG8714107.1"/>
    <property type="molecule type" value="Genomic_DNA"/>
</dbReference>
<gene>
    <name evidence="1" type="ORF">GMARGA_LOCUS12970</name>
</gene>